<evidence type="ECO:0000256" key="2">
    <source>
        <dbReference type="ARBA" id="ARBA00022679"/>
    </source>
</evidence>
<dbReference type="eggNOG" id="KOG1505">
    <property type="taxonomic scope" value="Eukaryota"/>
</dbReference>
<proteinExistence type="inferred from homology"/>
<dbReference type="PANTHER" id="PTHR10983:SF16">
    <property type="entry name" value="LYSOCARDIOLIPIN ACYLTRANSFERASE 1"/>
    <property type="match status" value="1"/>
</dbReference>
<name>A0A0L0G1E6_9EUKA</name>
<dbReference type="Proteomes" id="UP000054560">
    <property type="component" value="Unassembled WGS sequence"/>
</dbReference>
<feature type="domain" description="Phospholipid/glycerol acyltransferase" evidence="4">
    <location>
        <begin position="24"/>
        <end position="146"/>
    </location>
</feature>
<keyword evidence="6" id="KW-1185">Reference proteome</keyword>
<sequence length="237" mass="27490">MSCMQLCGLKFVFSGDEFVSTDACIVASNHRNRLDWLFLWGLFVRYGRLQYHKIMLKAPLKHLPGPGWATQAMCFLFVERSWEKDEAYISSWIQYYQNQNYPLQLVMFPEGTDLSAGNLKRSHAFSEKSGLPVYEYVMHPRVKGFCSTVQQLRSTTDAVYDVTIGYPKGLPQNEKELAMGMFPGEVHIHVKRYLMMSIPDNEDDLGQWVKDRWADKEQRLKAFYAQARKGGWHTVLV</sequence>
<dbReference type="AlphaFoldDB" id="A0A0L0G1E6"/>
<comment type="similarity">
    <text evidence="1">Belongs to the 1-acyl-sn-glycerol-3-phosphate acyltransferase family.</text>
</comment>
<reference evidence="5 6" key="1">
    <citation type="submission" date="2011-02" db="EMBL/GenBank/DDBJ databases">
        <title>The Genome Sequence of Sphaeroforma arctica JP610.</title>
        <authorList>
            <consortium name="The Broad Institute Genome Sequencing Platform"/>
            <person name="Russ C."/>
            <person name="Cuomo C."/>
            <person name="Young S.K."/>
            <person name="Zeng Q."/>
            <person name="Gargeya S."/>
            <person name="Alvarado L."/>
            <person name="Berlin A."/>
            <person name="Chapman S.B."/>
            <person name="Chen Z."/>
            <person name="Freedman E."/>
            <person name="Gellesch M."/>
            <person name="Goldberg J."/>
            <person name="Griggs A."/>
            <person name="Gujja S."/>
            <person name="Heilman E."/>
            <person name="Heiman D."/>
            <person name="Howarth C."/>
            <person name="Mehta T."/>
            <person name="Neiman D."/>
            <person name="Pearson M."/>
            <person name="Roberts A."/>
            <person name="Saif S."/>
            <person name="Shea T."/>
            <person name="Shenoy N."/>
            <person name="Sisk P."/>
            <person name="Stolte C."/>
            <person name="Sykes S."/>
            <person name="White J."/>
            <person name="Yandava C."/>
            <person name="Burger G."/>
            <person name="Gray M.W."/>
            <person name="Holland P.W.H."/>
            <person name="King N."/>
            <person name="Lang F.B.F."/>
            <person name="Roger A.J."/>
            <person name="Ruiz-Trillo I."/>
            <person name="Haas B."/>
            <person name="Nusbaum C."/>
            <person name="Birren B."/>
        </authorList>
    </citation>
    <scope>NUCLEOTIDE SEQUENCE [LARGE SCALE GENOMIC DNA]</scope>
    <source>
        <strain evidence="5 6">JP610</strain>
    </source>
</reference>
<dbReference type="PANTHER" id="PTHR10983">
    <property type="entry name" value="1-ACYLGLYCEROL-3-PHOSPHATE ACYLTRANSFERASE-RELATED"/>
    <property type="match status" value="1"/>
</dbReference>
<dbReference type="GO" id="GO:0005783">
    <property type="term" value="C:endoplasmic reticulum"/>
    <property type="evidence" value="ECO:0007669"/>
    <property type="project" value="TreeGrafter"/>
</dbReference>
<dbReference type="OrthoDB" id="186786at2759"/>
<dbReference type="RefSeq" id="XP_014156541.1">
    <property type="nucleotide sequence ID" value="XM_014301066.1"/>
</dbReference>
<dbReference type="InterPro" id="IPR032098">
    <property type="entry name" value="Acyltransf_C"/>
</dbReference>
<organism evidence="5 6">
    <name type="scientific">Sphaeroforma arctica JP610</name>
    <dbReference type="NCBI Taxonomy" id="667725"/>
    <lineage>
        <taxon>Eukaryota</taxon>
        <taxon>Ichthyosporea</taxon>
        <taxon>Ichthyophonida</taxon>
        <taxon>Sphaeroforma</taxon>
    </lineage>
</organism>
<dbReference type="CDD" id="cd07990">
    <property type="entry name" value="LPLAT_LCLAT1-like"/>
    <property type="match status" value="1"/>
</dbReference>
<dbReference type="InterPro" id="IPR002123">
    <property type="entry name" value="Plipid/glycerol_acylTrfase"/>
</dbReference>
<dbReference type="Pfam" id="PF01553">
    <property type="entry name" value="Acyltransferase"/>
    <property type="match status" value="1"/>
</dbReference>
<keyword evidence="3" id="KW-0012">Acyltransferase</keyword>
<dbReference type="GeneID" id="25905583"/>
<protein>
    <recommendedName>
        <fullName evidence="4">Phospholipid/glycerol acyltransferase domain-containing protein</fullName>
    </recommendedName>
</protein>
<gene>
    <name evidence="5" type="ORF">SARC_05079</name>
</gene>
<keyword evidence="2" id="KW-0808">Transferase</keyword>
<evidence type="ECO:0000256" key="3">
    <source>
        <dbReference type="ARBA" id="ARBA00023315"/>
    </source>
</evidence>
<dbReference type="EMBL" id="KQ241907">
    <property type="protein sequence ID" value="KNC82639.1"/>
    <property type="molecule type" value="Genomic_DNA"/>
</dbReference>
<dbReference type="SMART" id="SM00563">
    <property type="entry name" value="PlsC"/>
    <property type="match status" value="1"/>
</dbReference>
<dbReference type="Pfam" id="PF16076">
    <property type="entry name" value="Acyltransf_C"/>
    <property type="match status" value="1"/>
</dbReference>
<dbReference type="GO" id="GO:0016746">
    <property type="term" value="F:acyltransferase activity"/>
    <property type="evidence" value="ECO:0007669"/>
    <property type="project" value="UniProtKB-KW"/>
</dbReference>
<dbReference type="STRING" id="667725.A0A0L0G1E6"/>
<evidence type="ECO:0000313" key="6">
    <source>
        <dbReference type="Proteomes" id="UP000054560"/>
    </source>
</evidence>
<dbReference type="SUPFAM" id="SSF69593">
    <property type="entry name" value="Glycerol-3-phosphate (1)-acyltransferase"/>
    <property type="match status" value="1"/>
</dbReference>
<accession>A0A0L0G1E6</accession>
<evidence type="ECO:0000259" key="4">
    <source>
        <dbReference type="SMART" id="SM00563"/>
    </source>
</evidence>
<dbReference type="GO" id="GO:0036149">
    <property type="term" value="P:phosphatidylinositol acyl-chain remodeling"/>
    <property type="evidence" value="ECO:0007669"/>
    <property type="project" value="TreeGrafter"/>
</dbReference>
<evidence type="ECO:0000256" key="1">
    <source>
        <dbReference type="ARBA" id="ARBA00008655"/>
    </source>
</evidence>
<evidence type="ECO:0000313" key="5">
    <source>
        <dbReference type="EMBL" id="KNC82639.1"/>
    </source>
</evidence>